<dbReference type="Proteomes" id="UP001221142">
    <property type="component" value="Unassembled WGS sequence"/>
</dbReference>
<feature type="region of interest" description="Disordered" evidence="1">
    <location>
        <begin position="118"/>
        <end position="139"/>
    </location>
</feature>
<gene>
    <name evidence="2" type="ORF">FB45DRAFT_874914</name>
</gene>
<keyword evidence="3" id="KW-1185">Reference proteome</keyword>
<evidence type="ECO:0000313" key="3">
    <source>
        <dbReference type="Proteomes" id="UP001221142"/>
    </source>
</evidence>
<feature type="compositionally biased region" description="Basic and acidic residues" evidence="1">
    <location>
        <begin position="120"/>
        <end position="132"/>
    </location>
</feature>
<dbReference type="EMBL" id="JARKIF010000030">
    <property type="protein sequence ID" value="KAJ7612706.1"/>
    <property type="molecule type" value="Genomic_DNA"/>
</dbReference>
<sequence>MVSGEARAAGEGVRGVGIARKIARRFLVGSREAEMGGDGSRWCKWGAWVMNTPLEGPAPADSSFFRLRSWFILKERTQVADSDPIGKHDSWRDHGFGTGFLGQISSMGLGYDDLSSRGADSARETGGLRRDDGEEGDSTEITGVSINCRAAAAAVSLNQASAVVAARRGTASGAALEKCGKKNLRRGNVAVPHFSAVMARQ</sequence>
<organism evidence="2 3">
    <name type="scientific">Roridomyces roridus</name>
    <dbReference type="NCBI Taxonomy" id="1738132"/>
    <lineage>
        <taxon>Eukaryota</taxon>
        <taxon>Fungi</taxon>
        <taxon>Dikarya</taxon>
        <taxon>Basidiomycota</taxon>
        <taxon>Agaricomycotina</taxon>
        <taxon>Agaricomycetes</taxon>
        <taxon>Agaricomycetidae</taxon>
        <taxon>Agaricales</taxon>
        <taxon>Marasmiineae</taxon>
        <taxon>Mycenaceae</taxon>
        <taxon>Roridomyces</taxon>
    </lineage>
</organism>
<comment type="caution">
    <text evidence="2">The sequence shown here is derived from an EMBL/GenBank/DDBJ whole genome shotgun (WGS) entry which is preliminary data.</text>
</comment>
<name>A0AAD7B870_9AGAR</name>
<accession>A0AAD7B870</accession>
<proteinExistence type="predicted"/>
<reference evidence="2" key="1">
    <citation type="submission" date="2023-03" db="EMBL/GenBank/DDBJ databases">
        <title>Massive genome expansion in bonnet fungi (Mycena s.s.) driven by repeated elements and novel gene families across ecological guilds.</title>
        <authorList>
            <consortium name="Lawrence Berkeley National Laboratory"/>
            <person name="Harder C.B."/>
            <person name="Miyauchi S."/>
            <person name="Viragh M."/>
            <person name="Kuo A."/>
            <person name="Thoen E."/>
            <person name="Andreopoulos B."/>
            <person name="Lu D."/>
            <person name="Skrede I."/>
            <person name="Drula E."/>
            <person name="Henrissat B."/>
            <person name="Morin E."/>
            <person name="Kohler A."/>
            <person name="Barry K."/>
            <person name="LaButti K."/>
            <person name="Morin E."/>
            <person name="Salamov A."/>
            <person name="Lipzen A."/>
            <person name="Mereny Z."/>
            <person name="Hegedus B."/>
            <person name="Baldrian P."/>
            <person name="Stursova M."/>
            <person name="Weitz H."/>
            <person name="Taylor A."/>
            <person name="Grigoriev I.V."/>
            <person name="Nagy L.G."/>
            <person name="Martin F."/>
            <person name="Kauserud H."/>
        </authorList>
    </citation>
    <scope>NUCLEOTIDE SEQUENCE</scope>
    <source>
        <strain evidence="2">9284</strain>
    </source>
</reference>
<evidence type="ECO:0000256" key="1">
    <source>
        <dbReference type="SAM" id="MobiDB-lite"/>
    </source>
</evidence>
<evidence type="ECO:0000313" key="2">
    <source>
        <dbReference type="EMBL" id="KAJ7612706.1"/>
    </source>
</evidence>
<protein>
    <submittedName>
        <fullName evidence="2">Uncharacterized protein</fullName>
    </submittedName>
</protein>
<dbReference type="AlphaFoldDB" id="A0AAD7B870"/>